<dbReference type="EMBL" id="FOMS01000029">
    <property type="protein sequence ID" value="SFE94763.1"/>
    <property type="molecule type" value="Genomic_DNA"/>
</dbReference>
<name>A0A1I2EPV7_9RHOB</name>
<protein>
    <submittedName>
        <fullName evidence="1">Uncharacterized protein</fullName>
    </submittedName>
</protein>
<dbReference type="Proteomes" id="UP000325289">
    <property type="component" value="Unassembled WGS sequence"/>
</dbReference>
<organism evidence="1 2">
    <name type="scientific">Roseivivax sediminis</name>
    <dbReference type="NCBI Taxonomy" id="936889"/>
    <lineage>
        <taxon>Bacteria</taxon>
        <taxon>Pseudomonadati</taxon>
        <taxon>Pseudomonadota</taxon>
        <taxon>Alphaproteobacteria</taxon>
        <taxon>Rhodobacterales</taxon>
        <taxon>Roseobacteraceae</taxon>
        <taxon>Roseivivax</taxon>
    </lineage>
</organism>
<evidence type="ECO:0000313" key="2">
    <source>
        <dbReference type="Proteomes" id="UP000325289"/>
    </source>
</evidence>
<sequence>MIADHYLRFLCEVRSCDLCHVSQSIIAVENVMIVVVITGHNINAVERQVSPHMAQHERPPDLRLVCEIASDDQSVEAIPGRRRDRRQRVVSRVKPEIEMKIGDDKDRQIELPR</sequence>
<evidence type="ECO:0000313" key="1">
    <source>
        <dbReference type="EMBL" id="SFE94763.1"/>
    </source>
</evidence>
<dbReference type="AlphaFoldDB" id="A0A1I2EPV7"/>
<reference evidence="1 2" key="1">
    <citation type="submission" date="2016-10" db="EMBL/GenBank/DDBJ databases">
        <authorList>
            <person name="Varghese N."/>
            <person name="Submissions S."/>
        </authorList>
    </citation>
    <scope>NUCLEOTIDE SEQUENCE [LARGE SCALE GENOMIC DNA]</scope>
    <source>
        <strain evidence="2">YIM D21,KCTC 23444,ACCC 10710</strain>
    </source>
</reference>
<accession>A0A1I2EPV7</accession>
<proteinExistence type="predicted"/>
<keyword evidence="2" id="KW-1185">Reference proteome</keyword>
<gene>
    <name evidence="1" type="ORF">SAMN04515678_1295</name>
</gene>